<dbReference type="Proteomes" id="UP000789706">
    <property type="component" value="Unassembled WGS sequence"/>
</dbReference>
<comment type="caution">
    <text evidence="2">The sequence shown here is derived from an EMBL/GenBank/DDBJ whole genome shotgun (WGS) entry which is preliminary data.</text>
</comment>
<dbReference type="AlphaFoldDB" id="A0A9N8YKQ9"/>
<organism evidence="2 3">
    <name type="scientific">Diversispora eburnea</name>
    <dbReference type="NCBI Taxonomy" id="1213867"/>
    <lineage>
        <taxon>Eukaryota</taxon>
        <taxon>Fungi</taxon>
        <taxon>Fungi incertae sedis</taxon>
        <taxon>Mucoromycota</taxon>
        <taxon>Glomeromycotina</taxon>
        <taxon>Glomeromycetes</taxon>
        <taxon>Diversisporales</taxon>
        <taxon>Diversisporaceae</taxon>
        <taxon>Diversispora</taxon>
    </lineage>
</organism>
<gene>
    <name evidence="2" type="ORF">DEBURN_LOCUS838</name>
</gene>
<evidence type="ECO:0000313" key="3">
    <source>
        <dbReference type="Proteomes" id="UP000789706"/>
    </source>
</evidence>
<evidence type="ECO:0000256" key="1">
    <source>
        <dbReference type="SAM" id="SignalP"/>
    </source>
</evidence>
<keyword evidence="3" id="KW-1185">Reference proteome</keyword>
<keyword evidence="1" id="KW-0732">Signal</keyword>
<dbReference type="OrthoDB" id="2362516at2759"/>
<evidence type="ECO:0000313" key="2">
    <source>
        <dbReference type="EMBL" id="CAG8435183.1"/>
    </source>
</evidence>
<feature type="chain" id="PRO_5040251714" evidence="1">
    <location>
        <begin position="23"/>
        <end position="129"/>
    </location>
</feature>
<reference evidence="2" key="1">
    <citation type="submission" date="2021-06" db="EMBL/GenBank/DDBJ databases">
        <authorList>
            <person name="Kallberg Y."/>
            <person name="Tangrot J."/>
            <person name="Rosling A."/>
        </authorList>
    </citation>
    <scope>NUCLEOTIDE SEQUENCE</scope>
    <source>
        <strain evidence="2">AZ414A</strain>
    </source>
</reference>
<protein>
    <submittedName>
        <fullName evidence="2">2367_t:CDS:1</fullName>
    </submittedName>
</protein>
<sequence>MKSSLIILFTLAVFLLASLSEAKECIRGLNAKDAEDLQKKFKSFTKNTPCKPDETACIGTAFAKCFSTGTKNEWSIQPCAGGLKCAVLPLVLKRGTSITCDTEEDRVARIKDAKDSCKPKKRGYPPSLY</sequence>
<name>A0A9N8YKQ9_9GLOM</name>
<feature type="signal peptide" evidence="1">
    <location>
        <begin position="1"/>
        <end position="22"/>
    </location>
</feature>
<proteinExistence type="predicted"/>
<dbReference type="EMBL" id="CAJVPK010000030">
    <property type="protein sequence ID" value="CAG8435183.1"/>
    <property type="molecule type" value="Genomic_DNA"/>
</dbReference>
<accession>A0A9N8YKQ9</accession>